<organism evidence="1 2">
    <name type="scientific">Romboutsia lituseburensis DSM 797</name>
    <dbReference type="NCBI Taxonomy" id="1121325"/>
    <lineage>
        <taxon>Bacteria</taxon>
        <taxon>Bacillati</taxon>
        <taxon>Bacillota</taxon>
        <taxon>Clostridia</taxon>
        <taxon>Peptostreptococcales</taxon>
        <taxon>Peptostreptococcaceae</taxon>
        <taxon>Romboutsia</taxon>
    </lineage>
</organism>
<accession>A0A1G9KQ76</accession>
<name>A0A1G9KQ76_9FIRM</name>
<protein>
    <recommendedName>
        <fullName evidence="3">DUF1450 domain-containing protein</fullName>
    </recommendedName>
</protein>
<dbReference type="EMBL" id="FNGW01000002">
    <property type="protein sequence ID" value="SDL51829.1"/>
    <property type="molecule type" value="Genomic_DNA"/>
</dbReference>
<reference evidence="1 2" key="1">
    <citation type="submission" date="2016-10" db="EMBL/GenBank/DDBJ databases">
        <authorList>
            <person name="de Groot N.N."/>
        </authorList>
    </citation>
    <scope>NUCLEOTIDE SEQUENCE [LARGE SCALE GENOMIC DNA]</scope>
    <source>
        <strain evidence="1 2">DSM 797</strain>
    </source>
</reference>
<proteinExistence type="predicted"/>
<gene>
    <name evidence="1" type="ORF">SAMN04515677_102232</name>
</gene>
<evidence type="ECO:0008006" key="3">
    <source>
        <dbReference type="Google" id="ProtNLM"/>
    </source>
</evidence>
<dbReference type="RefSeq" id="WP_092724179.1">
    <property type="nucleotide sequence ID" value="NZ_FNGW01000002.1"/>
</dbReference>
<dbReference type="STRING" id="1121325.SAMN04515677_102232"/>
<evidence type="ECO:0000313" key="2">
    <source>
        <dbReference type="Proteomes" id="UP000199068"/>
    </source>
</evidence>
<dbReference type="AlphaFoldDB" id="A0A1G9KQ76"/>
<keyword evidence="2" id="KW-1185">Reference proteome</keyword>
<dbReference type="Proteomes" id="UP000199068">
    <property type="component" value="Unassembled WGS sequence"/>
</dbReference>
<sequence length="63" mass="7025">MIRVCPYCSNIDVNKLKEIAGEENVKTGCIGACRAFSKEAVGKIDGELVIKQNEEDFFKLCKK</sequence>
<evidence type="ECO:0000313" key="1">
    <source>
        <dbReference type="EMBL" id="SDL51829.1"/>
    </source>
</evidence>